<dbReference type="HOGENOM" id="CLU_2635480_0_0_5"/>
<keyword evidence="2" id="KW-1185">Reference proteome</keyword>
<dbReference type="Proteomes" id="UP000007460">
    <property type="component" value="Chromosome"/>
</dbReference>
<dbReference type="AlphaFoldDB" id="D5BMT7"/>
<proteinExistence type="predicted"/>
<evidence type="ECO:0000313" key="1">
    <source>
        <dbReference type="EMBL" id="ADE40130.1"/>
    </source>
</evidence>
<gene>
    <name evidence="1" type="ordered locus">SAR116_1887</name>
</gene>
<accession>D5BMT7</accession>
<evidence type="ECO:0000313" key="2">
    <source>
        <dbReference type="Proteomes" id="UP000007460"/>
    </source>
</evidence>
<organism evidence="1 2">
    <name type="scientific">Puniceispirillum marinum (strain IMCC1322)</name>
    <dbReference type="NCBI Taxonomy" id="488538"/>
    <lineage>
        <taxon>Bacteria</taxon>
        <taxon>Pseudomonadati</taxon>
        <taxon>Pseudomonadota</taxon>
        <taxon>Alphaproteobacteria</taxon>
        <taxon>Candidatus Puniceispirillales</taxon>
        <taxon>Candidatus Puniceispirillaceae</taxon>
        <taxon>Candidatus Puniceispirillum</taxon>
    </lineage>
</organism>
<dbReference type="EMBL" id="CP001751">
    <property type="protein sequence ID" value="ADE40130.1"/>
    <property type="molecule type" value="Genomic_DNA"/>
</dbReference>
<name>D5BMT7_PUNMI</name>
<protein>
    <submittedName>
        <fullName evidence="1">Uncharacterized protein</fullName>
    </submittedName>
</protein>
<dbReference type="KEGG" id="apb:SAR116_1887"/>
<dbReference type="STRING" id="488538.SAR116_1887"/>
<sequence>MRVKSRPFVASMARLTPVDPETVNQSCFLMRLYMPKSILESNIFPCRLAAWLYGDRVSGHQRVGISDLLMLGKAGLE</sequence>
<reference evidence="1 2" key="1">
    <citation type="journal article" date="2010" name="J. Bacteriol.">
        <title>Complete genome sequence of "Candidatus Puniceispirillum marinum" IMCC1322, a representative of the SAR116 clade in the Alphaproteobacteria.</title>
        <authorList>
            <person name="Oh H.M."/>
            <person name="Kwon K.K."/>
            <person name="Kang I."/>
            <person name="Kang S.G."/>
            <person name="Lee J.H."/>
            <person name="Kim S.J."/>
            <person name="Cho J.C."/>
        </authorList>
    </citation>
    <scope>NUCLEOTIDE SEQUENCE [LARGE SCALE GENOMIC DNA]</scope>
    <source>
        <strain evidence="1 2">IMCC1322</strain>
    </source>
</reference>